<dbReference type="InterPro" id="IPR011641">
    <property type="entry name" value="Tyr-kin_ephrin_A/B_rcpt-like"/>
</dbReference>
<dbReference type="OrthoDB" id="5849402at2759"/>
<feature type="disulfide bond" evidence="14">
    <location>
        <begin position="421"/>
        <end position="430"/>
    </location>
</feature>
<dbReference type="GO" id="GO:0005576">
    <property type="term" value="C:extracellular region"/>
    <property type="evidence" value="ECO:0007669"/>
    <property type="project" value="UniProtKB-SubCell"/>
</dbReference>
<dbReference type="FunFam" id="2.10.25.10:FF:000053">
    <property type="entry name" value="Slit guidance ligand 2"/>
    <property type="match status" value="1"/>
</dbReference>
<dbReference type="InterPro" id="IPR000742">
    <property type="entry name" value="EGF"/>
</dbReference>
<accession>A0A0D8XUE5</accession>
<dbReference type="SMART" id="SM00179">
    <property type="entry name" value="EGF_CA"/>
    <property type="match status" value="4"/>
</dbReference>
<evidence type="ECO:0000256" key="3">
    <source>
        <dbReference type="ARBA" id="ARBA00022475"/>
    </source>
</evidence>
<evidence type="ECO:0000256" key="13">
    <source>
        <dbReference type="ARBA" id="ARBA00023180"/>
    </source>
</evidence>
<keyword evidence="10" id="KW-1133">Transmembrane helix</keyword>
<name>A0A0D8XUE5_DICVI</name>
<keyword evidence="5 14" id="KW-0245">EGF-like domain</keyword>
<keyword evidence="3" id="KW-1003">Cell membrane</keyword>
<feature type="domain" description="EGF-like" evidence="16">
    <location>
        <begin position="357"/>
        <end position="393"/>
    </location>
</feature>
<feature type="domain" description="EGF-like" evidence="16">
    <location>
        <begin position="433"/>
        <end position="471"/>
    </location>
</feature>
<dbReference type="SMART" id="SM00181">
    <property type="entry name" value="EGF"/>
    <property type="match status" value="4"/>
</dbReference>
<keyword evidence="11" id="KW-0472">Membrane</keyword>
<feature type="domain" description="EGF-like" evidence="16">
    <location>
        <begin position="395"/>
        <end position="431"/>
    </location>
</feature>
<evidence type="ECO:0000256" key="2">
    <source>
        <dbReference type="ARBA" id="ARBA00004613"/>
    </source>
</evidence>
<dbReference type="Gene3D" id="2.10.50.10">
    <property type="entry name" value="Tumor Necrosis Factor Receptor, subunit A, domain 2"/>
    <property type="match status" value="1"/>
</dbReference>
<evidence type="ECO:0000256" key="7">
    <source>
        <dbReference type="ARBA" id="ARBA00022729"/>
    </source>
</evidence>
<dbReference type="PROSITE" id="PS00022">
    <property type="entry name" value="EGF_1"/>
    <property type="match status" value="4"/>
</dbReference>
<dbReference type="GO" id="GO:0032991">
    <property type="term" value="C:protein-containing complex"/>
    <property type="evidence" value="ECO:0007669"/>
    <property type="project" value="TreeGrafter"/>
</dbReference>
<dbReference type="EMBL" id="KN716310">
    <property type="protein sequence ID" value="KJH47374.1"/>
    <property type="molecule type" value="Genomic_DNA"/>
</dbReference>
<dbReference type="AlphaFoldDB" id="A0A0D8XUE5"/>
<evidence type="ECO:0000256" key="15">
    <source>
        <dbReference type="PROSITE-ProRule" id="PRU00302"/>
    </source>
</evidence>
<feature type="disulfide bond" evidence="14">
    <location>
        <begin position="442"/>
        <end position="459"/>
    </location>
</feature>
<keyword evidence="8" id="KW-0677">Repeat</keyword>
<dbReference type="SUPFAM" id="SSF57184">
    <property type="entry name" value="Growth factor receptor domain"/>
    <property type="match status" value="1"/>
</dbReference>
<keyword evidence="4" id="KW-0964">Secreted</keyword>
<dbReference type="PANTHER" id="PTHR24049:SF22">
    <property type="entry name" value="DROSOPHILA CRUMBS HOMOLOG"/>
    <property type="match status" value="1"/>
</dbReference>
<dbReference type="InterPro" id="IPR051022">
    <property type="entry name" value="Notch_Cell-Fate_Det"/>
</dbReference>
<protein>
    <submittedName>
        <fullName evidence="18">GCC2 and GCC3</fullName>
    </submittedName>
</protein>
<dbReference type="Pfam" id="PF00008">
    <property type="entry name" value="EGF"/>
    <property type="match status" value="2"/>
</dbReference>
<evidence type="ECO:0000313" key="18">
    <source>
        <dbReference type="EMBL" id="KJH47374.1"/>
    </source>
</evidence>
<evidence type="ECO:0000256" key="6">
    <source>
        <dbReference type="ARBA" id="ARBA00022692"/>
    </source>
</evidence>
<evidence type="ECO:0000256" key="1">
    <source>
        <dbReference type="ARBA" id="ARBA00004251"/>
    </source>
</evidence>
<proteinExistence type="predicted"/>
<evidence type="ECO:0000256" key="12">
    <source>
        <dbReference type="ARBA" id="ARBA00023157"/>
    </source>
</evidence>
<dbReference type="InterPro" id="IPR001881">
    <property type="entry name" value="EGF-like_Ca-bd_dom"/>
</dbReference>
<dbReference type="STRING" id="29172.A0A0D8XUE5"/>
<comment type="caution">
    <text evidence="14">Lacks conserved residue(s) required for the propagation of feature annotation.</text>
</comment>
<evidence type="ECO:0000259" key="17">
    <source>
        <dbReference type="PROSITE" id="PS50923"/>
    </source>
</evidence>
<dbReference type="GO" id="GO:0005886">
    <property type="term" value="C:plasma membrane"/>
    <property type="evidence" value="ECO:0007669"/>
    <property type="project" value="UniProtKB-SubCell"/>
</dbReference>
<keyword evidence="9" id="KW-0106">Calcium</keyword>
<dbReference type="GO" id="GO:0007154">
    <property type="term" value="P:cell communication"/>
    <property type="evidence" value="ECO:0007669"/>
    <property type="project" value="UniProtKB-ARBA"/>
</dbReference>
<dbReference type="GO" id="GO:0045197">
    <property type="term" value="P:establishment or maintenance of epithelial cell apical/basal polarity"/>
    <property type="evidence" value="ECO:0007669"/>
    <property type="project" value="TreeGrafter"/>
</dbReference>
<feature type="disulfide bond" evidence="14">
    <location>
        <begin position="383"/>
        <end position="392"/>
    </location>
</feature>
<dbReference type="FunFam" id="2.10.25.10:FF:000391">
    <property type="entry name" value="Weary, isoform C"/>
    <property type="match status" value="1"/>
</dbReference>
<organism evidence="18 19">
    <name type="scientific">Dictyocaulus viviparus</name>
    <name type="common">Bovine lungworm</name>
    <dbReference type="NCBI Taxonomy" id="29172"/>
    <lineage>
        <taxon>Eukaryota</taxon>
        <taxon>Metazoa</taxon>
        <taxon>Ecdysozoa</taxon>
        <taxon>Nematoda</taxon>
        <taxon>Chromadorea</taxon>
        <taxon>Rhabditida</taxon>
        <taxon>Rhabditina</taxon>
        <taxon>Rhabditomorpha</taxon>
        <taxon>Strongyloidea</taxon>
        <taxon>Metastrongylidae</taxon>
        <taxon>Dictyocaulus</taxon>
    </lineage>
</organism>
<evidence type="ECO:0000313" key="19">
    <source>
        <dbReference type="Proteomes" id="UP000053766"/>
    </source>
</evidence>
<dbReference type="PROSITE" id="PS50923">
    <property type="entry name" value="SUSHI"/>
    <property type="match status" value="1"/>
</dbReference>
<dbReference type="PANTHER" id="PTHR24049">
    <property type="entry name" value="CRUMBS FAMILY MEMBER"/>
    <property type="match status" value="1"/>
</dbReference>
<dbReference type="Gene3D" id="2.10.25.10">
    <property type="entry name" value="Laminin"/>
    <property type="match status" value="4"/>
</dbReference>
<keyword evidence="13" id="KW-0325">Glycoprotein</keyword>
<sequence length="527" mass="55694">MCTISCEKGYRFVDEEEVTKSFICESGSWSPSGIAPACVPVSREPARYEFNVAIIYPSASPVVEHCLKGYASLASASFDSLDEVLSQRCSGSVQVFVRFLNAEFVNGNGTIIGNYTIQILPTVLQNVFYDLCGLTLRTIFDLKIPGASSTIQNILSLNGDSIPSQGLGCSQLSAAHAFSSQGFACADGEVLRRKIPCPIGSVNVNNTCVSCPMGSYQDEQGQVACKSCPEGTFTQYVGAHSQKSCLAMCGNGMYSRNGLVPCQVCPRHTFSGPPKAGGFKECTPCSSGSYTASLGSNGPSHCKQPCQPGTFSLSGLEPCSPCPLHHYQPAPGQQRCLQCSNQTATIGEGGEAESACIAVDCATKQCQNKAECVIRDHRAICECRPGFVGDRCELIEPVCASSPCFNGGVCEAIAGTFRCICPKNFTGARCQIGTDECIGVSCPNGGVCQDLPGFGTIKCLCRTGFSGPDCAEIEDICSSANPCRNGGDCIPLPLGRFKCKCLPGWEGPACEINIVLVVKQEKSAMVK</sequence>
<dbReference type="FunFam" id="2.10.50.10:FF:000018">
    <property type="entry name" value="Sushi, von Willebrand factor type A, EGF and pentraxin domain-containing 1"/>
    <property type="match status" value="1"/>
</dbReference>
<evidence type="ECO:0000256" key="11">
    <source>
        <dbReference type="ARBA" id="ARBA00023136"/>
    </source>
</evidence>
<dbReference type="CDD" id="cd00054">
    <property type="entry name" value="EGF_CA"/>
    <property type="match status" value="2"/>
</dbReference>
<keyword evidence="19" id="KW-1185">Reference proteome</keyword>
<feature type="domain" description="Sushi" evidence="17">
    <location>
        <begin position="1"/>
        <end position="40"/>
    </location>
</feature>
<keyword evidence="12 14" id="KW-1015">Disulfide bond</keyword>
<evidence type="ECO:0000256" key="5">
    <source>
        <dbReference type="ARBA" id="ARBA00022536"/>
    </source>
</evidence>
<evidence type="ECO:0000256" key="9">
    <source>
        <dbReference type="ARBA" id="ARBA00022837"/>
    </source>
</evidence>
<dbReference type="GO" id="GO:0023052">
    <property type="term" value="P:signaling"/>
    <property type="evidence" value="ECO:0007669"/>
    <property type="project" value="UniProtKB-ARBA"/>
</dbReference>
<feature type="disulfide bond" evidence="14">
    <location>
        <begin position="461"/>
        <end position="470"/>
    </location>
</feature>
<keyword evidence="6" id="KW-0812">Transmembrane</keyword>
<evidence type="ECO:0000259" key="16">
    <source>
        <dbReference type="PROSITE" id="PS50026"/>
    </source>
</evidence>
<dbReference type="GO" id="GO:0005509">
    <property type="term" value="F:calcium ion binding"/>
    <property type="evidence" value="ECO:0007669"/>
    <property type="project" value="InterPro"/>
</dbReference>
<dbReference type="InterPro" id="IPR013032">
    <property type="entry name" value="EGF-like_CS"/>
</dbReference>
<keyword evidence="7" id="KW-0732">Signal</keyword>
<dbReference type="SUPFAM" id="SSF57196">
    <property type="entry name" value="EGF/Laminin"/>
    <property type="match status" value="4"/>
</dbReference>
<gene>
    <name evidence="18" type="ORF">DICVIV_06537</name>
</gene>
<dbReference type="GO" id="GO:0007157">
    <property type="term" value="P:heterophilic cell-cell adhesion via plasma membrane cell adhesion molecules"/>
    <property type="evidence" value="ECO:0007669"/>
    <property type="project" value="TreeGrafter"/>
</dbReference>
<evidence type="ECO:0000256" key="14">
    <source>
        <dbReference type="PROSITE-ProRule" id="PRU00076"/>
    </source>
</evidence>
<dbReference type="Pfam" id="PF07699">
    <property type="entry name" value="Ephrin_rec_like"/>
    <property type="match status" value="3"/>
</dbReference>
<dbReference type="Proteomes" id="UP000053766">
    <property type="component" value="Unassembled WGS sequence"/>
</dbReference>
<keyword evidence="15" id="KW-0768">Sushi</keyword>
<dbReference type="Pfam" id="PF12661">
    <property type="entry name" value="hEGF"/>
    <property type="match status" value="1"/>
</dbReference>
<dbReference type="PROSITE" id="PS01186">
    <property type="entry name" value="EGF_2"/>
    <property type="match status" value="3"/>
</dbReference>
<evidence type="ECO:0000256" key="4">
    <source>
        <dbReference type="ARBA" id="ARBA00022525"/>
    </source>
</evidence>
<dbReference type="SMART" id="SM01411">
    <property type="entry name" value="Ephrin_rec_like"/>
    <property type="match status" value="3"/>
</dbReference>
<comment type="subcellular location">
    <subcellularLocation>
        <location evidence="1">Cell membrane</location>
        <topology evidence="1">Single-pass type I membrane protein</topology>
    </subcellularLocation>
    <subcellularLocation>
        <location evidence="2">Secreted</location>
    </subcellularLocation>
</comment>
<reference evidence="18 19" key="1">
    <citation type="submission" date="2013-11" db="EMBL/GenBank/DDBJ databases">
        <title>Draft genome of the bovine lungworm Dictyocaulus viviparus.</title>
        <authorList>
            <person name="Mitreva M."/>
        </authorList>
    </citation>
    <scope>NUCLEOTIDE SEQUENCE [LARGE SCALE GENOMIC DNA]</scope>
    <source>
        <strain evidence="18 19">HannoverDv2000</strain>
    </source>
</reference>
<evidence type="ECO:0000256" key="8">
    <source>
        <dbReference type="ARBA" id="ARBA00022737"/>
    </source>
</evidence>
<dbReference type="InterPro" id="IPR000436">
    <property type="entry name" value="Sushi_SCR_CCP_dom"/>
</dbReference>
<reference evidence="19" key="2">
    <citation type="journal article" date="2016" name="Sci. Rep.">
        <title>Dictyocaulus viviparus genome, variome and transcriptome elucidate lungworm biology and support future intervention.</title>
        <authorList>
            <person name="McNulty S.N."/>
            <person name="Strube C."/>
            <person name="Rosa B.A."/>
            <person name="Martin J.C."/>
            <person name="Tyagi R."/>
            <person name="Choi Y.J."/>
            <person name="Wang Q."/>
            <person name="Hallsworth Pepin K."/>
            <person name="Zhang X."/>
            <person name="Ozersky P."/>
            <person name="Wilson R.K."/>
            <person name="Sternberg P.W."/>
            <person name="Gasser R.B."/>
            <person name="Mitreva M."/>
        </authorList>
    </citation>
    <scope>NUCLEOTIDE SEQUENCE [LARGE SCALE GENOMIC DNA]</scope>
    <source>
        <strain evidence="19">HannoverDv2000</strain>
    </source>
</reference>
<dbReference type="PROSITE" id="PS50026">
    <property type="entry name" value="EGF_3"/>
    <property type="match status" value="4"/>
</dbReference>
<feature type="disulfide bond" evidence="14">
    <location>
        <begin position="501"/>
        <end position="510"/>
    </location>
</feature>
<dbReference type="InterPro" id="IPR009030">
    <property type="entry name" value="Growth_fac_rcpt_cys_sf"/>
</dbReference>
<feature type="domain" description="EGF-like" evidence="16">
    <location>
        <begin position="473"/>
        <end position="511"/>
    </location>
</feature>
<evidence type="ECO:0000256" key="10">
    <source>
        <dbReference type="ARBA" id="ARBA00022989"/>
    </source>
</evidence>